<dbReference type="InParanoid" id="A0A163A4S3"/>
<evidence type="ECO:0000313" key="1">
    <source>
        <dbReference type="EMBL" id="OAD71081.1"/>
    </source>
</evidence>
<accession>A0A163A4S3</accession>
<dbReference type="GeneID" id="28997429"/>
<sequence>MSTYKITQILEHPAYLEESNALIRHKVSLLENRCESLTKDSKTEQVLSTRDNASNAILLLSTTDDCDIKCLSYKWNPDGWNQLCSTNNIAIPSWGCLADDQKAIMSSSLKKNAALKNISPHRFQKSLEHCSYSLTSGELPNIIEDLIDNNLIKILF</sequence>
<dbReference type="RefSeq" id="XP_018289121.1">
    <property type="nucleotide sequence ID" value="XM_018436523.1"/>
</dbReference>
<evidence type="ECO:0000313" key="2">
    <source>
        <dbReference type="Proteomes" id="UP000077315"/>
    </source>
</evidence>
<reference evidence="2" key="1">
    <citation type="submission" date="2015-06" db="EMBL/GenBank/DDBJ databases">
        <title>Expansion of signal transduction pathways in fungi by whole-genome duplication.</title>
        <authorList>
            <consortium name="DOE Joint Genome Institute"/>
            <person name="Corrochano L.M."/>
            <person name="Kuo A."/>
            <person name="Marcet-Houben M."/>
            <person name="Polaino S."/>
            <person name="Salamov A."/>
            <person name="Villalobos J.M."/>
            <person name="Alvarez M.I."/>
            <person name="Avalos J."/>
            <person name="Benito E.P."/>
            <person name="Benoit I."/>
            <person name="Burger G."/>
            <person name="Camino L.P."/>
            <person name="Canovas D."/>
            <person name="Cerda-Olmedo E."/>
            <person name="Cheng J.-F."/>
            <person name="Dominguez A."/>
            <person name="Elias M."/>
            <person name="Eslava A.P."/>
            <person name="Glaser F."/>
            <person name="Grimwood J."/>
            <person name="Gutierrez G."/>
            <person name="Heitman J."/>
            <person name="Henrissat B."/>
            <person name="Iturriaga E.A."/>
            <person name="Lang B.F."/>
            <person name="Lavin J.L."/>
            <person name="Lee S."/>
            <person name="Li W."/>
            <person name="Lindquist E."/>
            <person name="Lopez-Garcia S."/>
            <person name="Luque E.M."/>
            <person name="Marcos A.T."/>
            <person name="Martin J."/>
            <person name="McCluskey K."/>
            <person name="Medina H.R."/>
            <person name="Miralles-Duran A."/>
            <person name="Miyazaki A."/>
            <person name="Munoz-Torres E."/>
            <person name="Oguiza J.A."/>
            <person name="Ohm R."/>
            <person name="Olmedo M."/>
            <person name="Orejas M."/>
            <person name="Ortiz-Castellanos L."/>
            <person name="Pisabarro A.G."/>
            <person name="Rodriguez-Romero J."/>
            <person name="Ruiz-Herrera J."/>
            <person name="Ruiz-Vazquez R."/>
            <person name="Sanz C."/>
            <person name="Schackwitz W."/>
            <person name="Schmutz J."/>
            <person name="Shahriari M."/>
            <person name="Shelest E."/>
            <person name="Silva-Franco F."/>
            <person name="Soanes D."/>
            <person name="Syed K."/>
            <person name="Tagua V.G."/>
            <person name="Talbot N.J."/>
            <person name="Thon M."/>
            <person name="De vries R.P."/>
            <person name="Wiebenga A."/>
            <person name="Yadav J.S."/>
            <person name="Braun E.L."/>
            <person name="Baker S."/>
            <person name="Garre V."/>
            <person name="Horwitz B."/>
            <person name="Torres-Martinez S."/>
            <person name="Idnurm A."/>
            <person name="Herrera-Estrella A."/>
            <person name="Gabaldon T."/>
            <person name="Grigoriev I.V."/>
        </authorList>
    </citation>
    <scope>NUCLEOTIDE SEQUENCE [LARGE SCALE GENOMIC DNA]</scope>
    <source>
        <strain evidence="2">NRRL 1555(-)</strain>
    </source>
</reference>
<name>A0A163A4S3_PHYB8</name>
<organism evidence="1 2">
    <name type="scientific">Phycomyces blakesleeanus (strain ATCC 8743b / DSM 1359 / FGSC 10004 / NBRC 33097 / NRRL 1555)</name>
    <dbReference type="NCBI Taxonomy" id="763407"/>
    <lineage>
        <taxon>Eukaryota</taxon>
        <taxon>Fungi</taxon>
        <taxon>Fungi incertae sedis</taxon>
        <taxon>Mucoromycota</taxon>
        <taxon>Mucoromycotina</taxon>
        <taxon>Mucoromycetes</taxon>
        <taxon>Mucorales</taxon>
        <taxon>Phycomycetaceae</taxon>
        <taxon>Phycomyces</taxon>
    </lineage>
</organism>
<dbReference type="EMBL" id="KV440987">
    <property type="protein sequence ID" value="OAD71081.1"/>
    <property type="molecule type" value="Genomic_DNA"/>
</dbReference>
<dbReference type="Proteomes" id="UP000077315">
    <property type="component" value="Unassembled WGS sequence"/>
</dbReference>
<dbReference type="VEuPathDB" id="FungiDB:PHYBLDRAFT_171139"/>
<proteinExistence type="predicted"/>
<protein>
    <submittedName>
        <fullName evidence="1">Uncharacterized protein</fullName>
    </submittedName>
</protein>
<gene>
    <name evidence="1" type="ORF">PHYBLDRAFT_171139</name>
</gene>
<dbReference type="AlphaFoldDB" id="A0A163A4S3"/>
<keyword evidence="2" id="KW-1185">Reference proteome</keyword>